<accession>A0A8T5ZXD5</accession>
<dbReference type="RefSeq" id="WP_160454923.1">
    <property type="nucleotide sequence ID" value="NZ_WTRT01000002.1"/>
</dbReference>
<organism evidence="1 2">
    <name type="scientific">Escherichia coli</name>
    <dbReference type="NCBI Taxonomy" id="562"/>
    <lineage>
        <taxon>Bacteria</taxon>
        <taxon>Pseudomonadati</taxon>
        <taxon>Pseudomonadota</taxon>
        <taxon>Gammaproteobacteria</taxon>
        <taxon>Enterobacterales</taxon>
        <taxon>Enterobacteriaceae</taxon>
        <taxon>Escherichia</taxon>
    </lineage>
</organism>
<proteinExistence type="predicted"/>
<comment type="caution">
    <text evidence="1">The sequence shown here is derived from an EMBL/GenBank/DDBJ whole genome shotgun (WGS) entry which is preliminary data.</text>
</comment>
<evidence type="ECO:0000313" key="2">
    <source>
        <dbReference type="Proteomes" id="UP000462410"/>
    </source>
</evidence>
<dbReference type="NCBIfam" id="NF042945">
    <property type="entry name" value="DUF4297_antiphage"/>
    <property type="match status" value="1"/>
</dbReference>
<evidence type="ECO:0000313" key="1">
    <source>
        <dbReference type="EMBL" id="MWT20814.1"/>
    </source>
</evidence>
<gene>
    <name evidence="1" type="ORF">GP965_07695</name>
</gene>
<name>A0A8T5ZXD5_ECOLX</name>
<dbReference type="Proteomes" id="UP000462410">
    <property type="component" value="Unassembled WGS sequence"/>
</dbReference>
<reference evidence="1 2" key="1">
    <citation type="submission" date="2019-12" db="EMBL/GenBank/DDBJ databases">
        <title>Enteriobacteria Tanzani isolates_8377-8380.</title>
        <authorList>
            <person name="Subbiah M."/>
            <person name="Call D."/>
        </authorList>
    </citation>
    <scope>NUCLEOTIDE SEQUENCE [LARGE SCALE GENOMIC DNA]</scope>
    <source>
        <strain evidence="1 2">8378wH8</strain>
    </source>
</reference>
<dbReference type="EMBL" id="WTRC01000072">
    <property type="protein sequence ID" value="MWT20814.1"/>
    <property type="molecule type" value="Genomic_DNA"/>
</dbReference>
<sequence>MDSPRSAIHAIKGYFYQFDKTIVELLYAQDDDDVIYVEGVEDIDLKNADEITAIQCKYYENTVYNHSVIAHPIRLMLTDYAKRLARKEDIYKYTLYGYYPSGHEKLALPLTIEYLKENFLTYNEFPMINKVKTKKTILVHEDLNIDDQQLTDFISLLKVDIHASSYDVQLKNIFTLLSGKFSCTEFEAECYYYNNAISKIKEIATKKDVANRKIIPSEFFSAIDNKNILFDLWFGVFRTEIEYCNKLKSELFPAVMNANNYDRFFLFEDNNCDVHDYIEIIAIIVKRWSNLRVSRTSKENRFSPYIYIKDMSPERHQILKRELARAGYPPMDGIDFLGDEFSTDSIMKDVNELSYYKVRFINNLEYLDDILNCSTRRKEIYQFYFHMPIYSYETSRGKVIKIQIKSLDMCKRILKNE</sequence>
<dbReference type="AlphaFoldDB" id="A0A8T5ZXD5"/>
<protein>
    <submittedName>
        <fullName evidence="1">Uncharacterized protein</fullName>
    </submittedName>
</protein>